<keyword evidence="1" id="KW-1133">Transmembrane helix</keyword>
<organism evidence="2 3">
    <name type="scientific">Nocardioides anomalus</name>
    <dbReference type="NCBI Taxonomy" id="2712223"/>
    <lineage>
        <taxon>Bacteria</taxon>
        <taxon>Bacillati</taxon>
        <taxon>Actinomycetota</taxon>
        <taxon>Actinomycetes</taxon>
        <taxon>Propionibacteriales</taxon>
        <taxon>Nocardioidaceae</taxon>
        <taxon>Nocardioides</taxon>
    </lineage>
</organism>
<dbReference type="AlphaFoldDB" id="A0A6G6WE09"/>
<feature type="transmembrane region" description="Helical" evidence="1">
    <location>
        <begin position="136"/>
        <end position="155"/>
    </location>
</feature>
<keyword evidence="1" id="KW-0812">Transmembrane</keyword>
<evidence type="ECO:0000313" key="3">
    <source>
        <dbReference type="Proteomes" id="UP000502996"/>
    </source>
</evidence>
<dbReference type="Proteomes" id="UP000502996">
    <property type="component" value="Chromosome"/>
</dbReference>
<proteinExistence type="predicted"/>
<gene>
    <name evidence="2" type="ORF">G5V58_11970</name>
</gene>
<evidence type="ECO:0008006" key="4">
    <source>
        <dbReference type="Google" id="ProtNLM"/>
    </source>
</evidence>
<feature type="transmembrane region" description="Helical" evidence="1">
    <location>
        <begin position="38"/>
        <end position="61"/>
    </location>
</feature>
<evidence type="ECO:0000256" key="1">
    <source>
        <dbReference type="SAM" id="Phobius"/>
    </source>
</evidence>
<feature type="transmembrane region" description="Helical" evidence="1">
    <location>
        <begin position="73"/>
        <end position="91"/>
    </location>
</feature>
<dbReference type="EMBL" id="CP049257">
    <property type="protein sequence ID" value="QIG43387.1"/>
    <property type="molecule type" value="Genomic_DNA"/>
</dbReference>
<dbReference type="RefSeq" id="WP_165232815.1">
    <property type="nucleotide sequence ID" value="NZ_CP049257.1"/>
</dbReference>
<feature type="transmembrane region" description="Helical" evidence="1">
    <location>
        <begin position="161"/>
        <end position="178"/>
    </location>
</feature>
<keyword evidence="1" id="KW-0472">Membrane</keyword>
<sequence>MRTATSVTTGAVLPLLLGASLGSLTTDAGDGTWAYPMPSVAFLLLSLGLALSHLLVLLGYVEVRRRVGAVARPAAVAALGTAGLVGCEIWSGLEARTDLDAGVLTALDTCYAVASVLVLVGTLGAGLLLRATGSALAAPLLLNGALLLLAVPVRLLASDGWGIAALTVWSLSYLWLGLRLRRAGDDPEALGRRQLSGSR</sequence>
<accession>A0A6G6WE09</accession>
<name>A0A6G6WE09_9ACTN</name>
<dbReference type="KEGG" id="nano:G5V58_11970"/>
<evidence type="ECO:0000313" key="2">
    <source>
        <dbReference type="EMBL" id="QIG43387.1"/>
    </source>
</evidence>
<protein>
    <recommendedName>
        <fullName evidence="4">DUF4386 family protein</fullName>
    </recommendedName>
</protein>
<reference evidence="2 3" key="1">
    <citation type="submission" date="2020-02" db="EMBL/GenBank/DDBJ databases">
        <title>Full genome sequence of Nocardioides sp. R-3366.</title>
        <authorList>
            <person name="Im W.-T."/>
        </authorList>
    </citation>
    <scope>NUCLEOTIDE SEQUENCE [LARGE SCALE GENOMIC DNA]</scope>
    <source>
        <strain evidence="2 3">R-3366</strain>
    </source>
</reference>
<keyword evidence="3" id="KW-1185">Reference proteome</keyword>
<feature type="transmembrane region" description="Helical" evidence="1">
    <location>
        <begin position="111"/>
        <end position="129"/>
    </location>
</feature>